<dbReference type="Pfam" id="PF00581">
    <property type="entry name" value="Rhodanese"/>
    <property type="match status" value="2"/>
</dbReference>
<dbReference type="InterPro" id="IPR045078">
    <property type="entry name" value="TST/MPST-like"/>
</dbReference>
<dbReference type="SUPFAM" id="SSF52821">
    <property type="entry name" value="Rhodanese/Cell cycle control phosphatase"/>
    <property type="match status" value="2"/>
</dbReference>
<dbReference type="CDD" id="cd01448">
    <property type="entry name" value="TST_Repeat_1"/>
    <property type="match status" value="1"/>
</dbReference>
<dbReference type="Proteomes" id="UP000215694">
    <property type="component" value="Unassembled WGS sequence"/>
</dbReference>
<dbReference type="OrthoDB" id="9770030at2"/>
<dbReference type="PROSITE" id="PS50206">
    <property type="entry name" value="RHODANESE_3"/>
    <property type="match status" value="2"/>
</dbReference>
<dbReference type="AlphaFoldDB" id="A0A371IXS2"/>
<feature type="domain" description="Rhodanese" evidence="3">
    <location>
        <begin position="14"/>
        <end position="133"/>
    </location>
</feature>
<dbReference type="PANTHER" id="PTHR11364:SF27">
    <property type="entry name" value="SULFURTRANSFERASE"/>
    <property type="match status" value="1"/>
</dbReference>
<evidence type="ECO:0000259" key="3">
    <source>
        <dbReference type="PROSITE" id="PS50206"/>
    </source>
</evidence>
<evidence type="ECO:0000313" key="5">
    <source>
        <dbReference type="Proteomes" id="UP000215694"/>
    </source>
</evidence>
<dbReference type="SMART" id="SM00450">
    <property type="entry name" value="RHOD"/>
    <property type="match status" value="2"/>
</dbReference>
<evidence type="ECO:0000313" key="4">
    <source>
        <dbReference type="EMBL" id="RDY25266.1"/>
    </source>
</evidence>
<accession>A0A371IXS2</accession>
<dbReference type="InterPro" id="IPR001763">
    <property type="entry name" value="Rhodanese-like_dom"/>
</dbReference>
<proteinExistence type="predicted"/>
<dbReference type="RefSeq" id="WP_094366775.1">
    <property type="nucleotide sequence ID" value="NZ_NOJY02000091.1"/>
</dbReference>
<dbReference type="Gene3D" id="3.40.250.10">
    <property type="entry name" value="Rhodanese-like domain"/>
    <property type="match status" value="2"/>
</dbReference>
<gene>
    <name evidence="4" type="ORF">CHL78_019080</name>
</gene>
<reference evidence="4 5" key="1">
    <citation type="journal article" date="2017" name="Genome Announc.">
        <title>Draft Genome Sequence of Romboutsia weinsteinii sp. nov. Strain CCRI-19649(T) Isolated from Surface Water.</title>
        <authorList>
            <person name="Maheux A.F."/>
            <person name="Boudreau D.K."/>
            <person name="Berube E."/>
            <person name="Boissinot M."/>
            <person name="Cantin P."/>
            <person name="Raymond F."/>
            <person name="Corbeil J."/>
            <person name="Omar R.F."/>
            <person name="Bergeron M.G."/>
        </authorList>
    </citation>
    <scope>NUCLEOTIDE SEQUENCE [LARGE SCALE GENOMIC DNA]</scope>
    <source>
        <strain evidence="4 5">CCRI-19649</strain>
    </source>
</reference>
<name>A0A371IXS2_9FIRM</name>
<keyword evidence="1 4" id="KW-0808">Transferase</keyword>
<sequence length="279" mass="31778">MNFITCEELISKLEENKYIVIDCRFDLMNKSYGKESYEKNHIVGSFRLDMEDDLTSEVKEHGGRHPFPDLEILKIKLDNIGINNDSEIVLYDDGEIAGAGRAWSLLKYMGHEKVYVLDGGIKEYIRNGGKVSSEVNVDVEASNYEVNVNKDYICDVNYIKEAIKNNKSLIIDSREYKRYIGEFEPIDKIAGHIPTAVNYFYGDVLKNNEFGNPVMKSKEELKKHFKEIDGYDEVILYCGSGITATVNSIALAEIGLKHKIYAGSYSDWVSYKENTVDTL</sequence>
<organism evidence="4 5">
    <name type="scientific">Romboutsia weinsteinii</name>
    <dbReference type="NCBI Taxonomy" id="2020949"/>
    <lineage>
        <taxon>Bacteria</taxon>
        <taxon>Bacillati</taxon>
        <taxon>Bacillota</taxon>
        <taxon>Clostridia</taxon>
        <taxon>Peptostreptococcales</taxon>
        <taxon>Peptostreptococcaceae</taxon>
        <taxon>Romboutsia</taxon>
    </lineage>
</organism>
<evidence type="ECO:0000256" key="1">
    <source>
        <dbReference type="ARBA" id="ARBA00022679"/>
    </source>
</evidence>
<dbReference type="InterPro" id="IPR036873">
    <property type="entry name" value="Rhodanese-like_dom_sf"/>
</dbReference>
<dbReference type="GO" id="GO:0004792">
    <property type="term" value="F:thiosulfate-cyanide sulfurtransferase activity"/>
    <property type="evidence" value="ECO:0007669"/>
    <property type="project" value="TreeGrafter"/>
</dbReference>
<evidence type="ECO:0000256" key="2">
    <source>
        <dbReference type="ARBA" id="ARBA00022737"/>
    </source>
</evidence>
<dbReference type="PANTHER" id="PTHR11364">
    <property type="entry name" value="THIOSULFATE SULFERTANSFERASE"/>
    <property type="match status" value="1"/>
</dbReference>
<protein>
    <submittedName>
        <fullName evidence="4">Sulfurtransferase</fullName>
    </submittedName>
</protein>
<feature type="domain" description="Rhodanese" evidence="3">
    <location>
        <begin position="164"/>
        <end position="277"/>
    </location>
</feature>
<dbReference type="EMBL" id="NOJY02000091">
    <property type="protein sequence ID" value="RDY25266.1"/>
    <property type="molecule type" value="Genomic_DNA"/>
</dbReference>
<keyword evidence="5" id="KW-1185">Reference proteome</keyword>
<keyword evidence="2" id="KW-0677">Repeat</keyword>
<dbReference type="CDD" id="cd01449">
    <property type="entry name" value="TST_Repeat_2"/>
    <property type="match status" value="1"/>
</dbReference>
<comment type="caution">
    <text evidence="4">The sequence shown here is derived from an EMBL/GenBank/DDBJ whole genome shotgun (WGS) entry which is preliminary data.</text>
</comment>